<feature type="transmembrane region" description="Helical" evidence="6">
    <location>
        <begin position="357"/>
        <end position="378"/>
    </location>
</feature>
<dbReference type="InterPro" id="IPR050189">
    <property type="entry name" value="MFS_Efflux_Transporters"/>
</dbReference>
<reference evidence="8 9" key="1">
    <citation type="submission" date="2020-01" db="EMBL/GenBank/DDBJ databases">
        <title>Genome sequencing of strain KACC 21265.</title>
        <authorList>
            <person name="Heo J."/>
            <person name="Kim S.-J."/>
            <person name="Kim J.-S."/>
            <person name="Hong S.-B."/>
            <person name="Kwon S.-W."/>
        </authorList>
    </citation>
    <scope>NUCLEOTIDE SEQUENCE [LARGE SCALE GENOMIC DNA]</scope>
    <source>
        <strain evidence="8 9">KACC 21265</strain>
    </source>
</reference>
<dbReference type="PANTHER" id="PTHR43124">
    <property type="entry name" value="PURINE EFFLUX PUMP PBUE"/>
    <property type="match status" value="1"/>
</dbReference>
<evidence type="ECO:0000256" key="6">
    <source>
        <dbReference type="SAM" id="Phobius"/>
    </source>
</evidence>
<feature type="transmembrane region" description="Helical" evidence="6">
    <location>
        <begin position="135"/>
        <end position="155"/>
    </location>
</feature>
<dbReference type="EMBL" id="CP047650">
    <property type="protein sequence ID" value="QHJ01223.1"/>
    <property type="molecule type" value="Genomic_DNA"/>
</dbReference>
<evidence type="ECO:0000256" key="3">
    <source>
        <dbReference type="ARBA" id="ARBA00022692"/>
    </source>
</evidence>
<dbReference type="SUPFAM" id="SSF103473">
    <property type="entry name" value="MFS general substrate transporter"/>
    <property type="match status" value="1"/>
</dbReference>
<gene>
    <name evidence="8" type="ORF">GT347_26475</name>
</gene>
<dbReference type="RefSeq" id="WP_160555031.1">
    <property type="nucleotide sequence ID" value="NZ_CP047650.1"/>
</dbReference>
<dbReference type="CDD" id="cd17324">
    <property type="entry name" value="MFS_NepI_like"/>
    <property type="match status" value="1"/>
</dbReference>
<feature type="transmembrane region" description="Helical" evidence="6">
    <location>
        <begin position="12"/>
        <end position="34"/>
    </location>
</feature>
<dbReference type="Proteomes" id="UP000464787">
    <property type="component" value="Chromosome"/>
</dbReference>
<dbReference type="PROSITE" id="PS50850">
    <property type="entry name" value="MFS"/>
    <property type="match status" value="1"/>
</dbReference>
<accession>A0A857JE44</accession>
<protein>
    <submittedName>
        <fullName evidence="8">MFS transporter</fullName>
    </submittedName>
</protein>
<feature type="transmembrane region" description="Helical" evidence="6">
    <location>
        <begin position="46"/>
        <end position="68"/>
    </location>
</feature>
<dbReference type="KEGG" id="xyk:GT347_26475"/>
<dbReference type="PANTHER" id="PTHR43124:SF3">
    <property type="entry name" value="CHLORAMPHENICOL EFFLUX PUMP RV0191"/>
    <property type="match status" value="1"/>
</dbReference>
<organism evidence="8 9">
    <name type="scientific">Xylophilus rhododendri</name>
    <dbReference type="NCBI Taxonomy" id="2697032"/>
    <lineage>
        <taxon>Bacteria</taxon>
        <taxon>Pseudomonadati</taxon>
        <taxon>Pseudomonadota</taxon>
        <taxon>Betaproteobacteria</taxon>
        <taxon>Burkholderiales</taxon>
        <taxon>Xylophilus</taxon>
    </lineage>
</organism>
<feature type="transmembrane region" description="Helical" evidence="6">
    <location>
        <begin position="80"/>
        <end position="98"/>
    </location>
</feature>
<feature type="transmembrane region" description="Helical" evidence="6">
    <location>
        <begin position="274"/>
        <end position="293"/>
    </location>
</feature>
<dbReference type="InterPro" id="IPR011701">
    <property type="entry name" value="MFS"/>
</dbReference>
<feature type="transmembrane region" description="Helical" evidence="6">
    <location>
        <begin position="104"/>
        <end position="123"/>
    </location>
</feature>
<evidence type="ECO:0000256" key="4">
    <source>
        <dbReference type="ARBA" id="ARBA00022989"/>
    </source>
</evidence>
<dbReference type="AlphaFoldDB" id="A0A857JE44"/>
<keyword evidence="4 6" id="KW-1133">Transmembrane helix</keyword>
<keyword evidence="5 6" id="KW-0472">Membrane</keyword>
<dbReference type="InterPro" id="IPR036259">
    <property type="entry name" value="MFS_trans_sf"/>
</dbReference>
<evidence type="ECO:0000256" key="1">
    <source>
        <dbReference type="ARBA" id="ARBA00004651"/>
    </source>
</evidence>
<evidence type="ECO:0000256" key="2">
    <source>
        <dbReference type="ARBA" id="ARBA00022475"/>
    </source>
</evidence>
<dbReference type="Pfam" id="PF07690">
    <property type="entry name" value="MFS_1"/>
    <property type="match status" value="2"/>
</dbReference>
<feature type="transmembrane region" description="Helical" evidence="6">
    <location>
        <begin position="244"/>
        <end position="262"/>
    </location>
</feature>
<name>A0A857JE44_9BURK</name>
<feature type="transmembrane region" description="Helical" evidence="6">
    <location>
        <begin position="203"/>
        <end position="224"/>
    </location>
</feature>
<evidence type="ECO:0000313" key="9">
    <source>
        <dbReference type="Proteomes" id="UP000464787"/>
    </source>
</evidence>
<keyword evidence="9" id="KW-1185">Reference proteome</keyword>
<evidence type="ECO:0000313" key="8">
    <source>
        <dbReference type="EMBL" id="QHJ01223.1"/>
    </source>
</evidence>
<feature type="transmembrane region" description="Helical" evidence="6">
    <location>
        <begin position="331"/>
        <end position="351"/>
    </location>
</feature>
<evidence type="ECO:0000256" key="5">
    <source>
        <dbReference type="ARBA" id="ARBA00023136"/>
    </source>
</evidence>
<feature type="domain" description="Major facilitator superfamily (MFS) profile" evidence="7">
    <location>
        <begin position="11"/>
        <end position="385"/>
    </location>
</feature>
<proteinExistence type="predicted"/>
<dbReference type="InterPro" id="IPR020846">
    <property type="entry name" value="MFS_dom"/>
</dbReference>
<evidence type="ECO:0000259" key="7">
    <source>
        <dbReference type="PROSITE" id="PS50850"/>
    </source>
</evidence>
<dbReference type="GO" id="GO:0005886">
    <property type="term" value="C:plasma membrane"/>
    <property type="evidence" value="ECO:0007669"/>
    <property type="project" value="UniProtKB-SubCell"/>
</dbReference>
<dbReference type="Gene3D" id="1.20.1250.20">
    <property type="entry name" value="MFS general substrate transporter like domains"/>
    <property type="match status" value="1"/>
</dbReference>
<keyword evidence="2" id="KW-1003">Cell membrane</keyword>
<sequence length="388" mass="39550">MHDGKTKSGGGVAALVLGVVAIGIEGLIVAPVLADISGAFGVAPAQAASVVSAYGLSLAIVAPLVALLGWRVSRKTAMRAGLIMFTAAGLLCACASSFQTLLLARAACGAAVGIYLPACYAYVGDTTAYEQRGRVMGRVMAGWSLALILGVPLGSLLAQFWGWRSAFIVTSALSAVAAVMVARLPAGPPQAAASSLLPLSGRLYLGKGVPALLLLNFFDMLSFYGVYTFLGVAVRQRLGGGSGFFGWFVCCYRLGLLLSTSNARVLDRFGKERVLGLVLVLLAGLLGLLPAALQHVTALAGVMLVWGVLQGLAQTGSATLVTAASGTARGLAMACMSCSTYMAVGIGSFAGGRLMHAMGFEALALAGTLSAVLALGLLRRYSAAKPTI</sequence>
<keyword evidence="3 6" id="KW-0812">Transmembrane</keyword>
<dbReference type="GO" id="GO:0022857">
    <property type="term" value="F:transmembrane transporter activity"/>
    <property type="evidence" value="ECO:0007669"/>
    <property type="project" value="InterPro"/>
</dbReference>
<comment type="subcellular location">
    <subcellularLocation>
        <location evidence="1">Cell membrane</location>
        <topology evidence="1">Multi-pass membrane protein</topology>
    </subcellularLocation>
</comment>